<dbReference type="GO" id="GO:0006777">
    <property type="term" value="P:Mo-molybdopterin cofactor biosynthetic process"/>
    <property type="evidence" value="ECO:0007669"/>
    <property type="project" value="UniProtKB-UniRule"/>
</dbReference>
<evidence type="ECO:0000256" key="8">
    <source>
        <dbReference type="ARBA" id="ARBA00023134"/>
    </source>
</evidence>
<feature type="binding site" evidence="12">
    <location>
        <position position="34"/>
    </location>
    <ligand>
        <name>[4Fe-4S] cluster</name>
        <dbReference type="ChEBI" id="CHEBI:49883"/>
        <label>1</label>
        <note>4Fe-4S-S-AdoMet</note>
    </ligand>
</feature>
<comment type="similarity">
    <text evidence="12">Belongs to the radical SAM superfamily. MoaA family.</text>
</comment>
<dbReference type="GO" id="GO:0046872">
    <property type="term" value="F:metal ion binding"/>
    <property type="evidence" value="ECO:0007669"/>
    <property type="project" value="UniProtKB-KW"/>
</dbReference>
<dbReference type="InterPro" id="IPR013785">
    <property type="entry name" value="Aldolase_TIM"/>
</dbReference>
<dbReference type="SFLD" id="SFLDS00029">
    <property type="entry name" value="Radical_SAM"/>
    <property type="match status" value="1"/>
</dbReference>
<name>A0A6J4IL96_9SPHI</name>
<dbReference type="GO" id="GO:0005525">
    <property type="term" value="F:GTP binding"/>
    <property type="evidence" value="ECO:0007669"/>
    <property type="project" value="UniProtKB-UniRule"/>
</dbReference>
<feature type="binding site" evidence="12">
    <location>
        <position position="276"/>
    </location>
    <ligand>
        <name>[4Fe-4S] cluster</name>
        <dbReference type="ChEBI" id="CHEBI:49883"/>
        <label>2</label>
        <note>4Fe-4S-substrate</note>
    </ligand>
</feature>
<feature type="binding site" evidence="12">
    <location>
        <position position="20"/>
    </location>
    <ligand>
        <name>GTP</name>
        <dbReference type="ChEBI" id="CHEBI:37565"/>
    </ligand>
</feature>
<feature type="binding site" evidence="12">
    <location>
        <position position="101"/>
    </location>
    <ligand>
        <name>GTP</name>
        <dbReference type="ChEBI" id="CHEBI:37565"/>
    </ligand>
</feature>
<dbReference type="UniPathway" id="UPA00344"/>
<evidence type="ECO:0000256" key="2">
    <source>
        <dbReference type="ARBA" id="ARBA00022485"/>
    </source>
</evidence>
<dbReference type="InterPro" id="IPR010505">
    <property type="entry name" value="MoaA_twitch"/>
</dbReference>
<dbReference type="AlphaFoldDB" id="A0A6J4IL96"/>
<organism evidence="15">
    <name type="scientific">uncultured Cytophagales bacterium</name>
    <dbReference type="NCBI Taxonomy" id="158755"/>
    <lineage>
        <taxon>Bacteria</taxon>
        <taxon>Pseudomonadati</taxon>
        <taxon>Bacteroidota</taxon>
        <taxon>Sphingobacteriia</taxon>
        <taxon>Sphingobacteriales</taxon>
        <taxon>environmental samples</taxon>
    </lineage>
</organism>
<feature type="binding site" evidence="12">
    <location>
        <position position="125"/>
    </location>
    <ligand>
        <name>S-adenosyl-L-methionine</name>
        <dbReference type="ChEBI" id="CHEBI:59789"/>
    </ligand>
</feature>
<evidence type="ECO:0000256" key="1">
    <source>
        <dbReference type="ARBA" id="ARBA00012167"/>
    </source>
</evidence>
<accession>A0A6J4IL96</accession>
<feature type="domain" description="Radical SAM core" evidence="14">
    <location>
        <begin position="11"/>
        <end position="224"/>
    </location>
</feature>
<keyword evidence="6 12" id="KW-0408">Iron</keyword>
<feature type="binding site" evidence="12">
    <location>
        <position position="74"/>
    </location>
    <ligand>
        <name>S-adenosyl-L-methionine</name>
        <dbReference type="ChEBI" id="CHEBI:59789"/>
    </ligand>
</feature>
<dbReference type="InterPro" id="IPR006638">
    <property type="entry name" value="Elp3/MiaA/NifB-like_rSAM"/>
</dbReference>
<proteinExistence type="inferred from homology"/>
<dbReference type="SFLD" id="SFLDG01386">
    <property type="entry name" value="main_SPASM_domain-containing"/>
    <property type="match status" value="1"/>
</dbReference>
<dbReference type="GO" id="GO:0061799">
    <property type="term" value="F:cyclic pyranopterin monophosphate synthase activity"/>
    <property type="evidence" value="ECO:0007669"/>
    <property type="project" value="TreeGrafter"/>
</dbReference>
<dbReference type="Gene3D" id="3.20.20.70">
    <property type="entry name" value="Aldolase class I"/>
    <property type="match status" value="1"/>
</dbReference>
<feature type="compositionally biased region" description="Polar residues" evidence="13">
    <location>
        <begin position="323"/>
        <end position="335"/>
    </location>
</feature>
<comment type="subunit">
    <text evidence="12">Monomer and homodimer.</text>
</comment>
<gene>
    <name evidence="12" type="primary">moaA</name>
    <name evidence="15" type="ORF">AVDCRST_MAG56-2097</name>
</gene>
<dbReference type="HAMAP" id="MF_01225_B">
    <property type="entry name" value="MoaA_B"/>
    <property type="match status" value="1"/>
</dbReference>
<evidence type="ECO:0000313" key="15">
    <source>
        <dbReference type="EMBL" id="CAA9253774.1"/>
    </source>
</evidence>
<evidence type="ECO:0000256" key="9">
    <source>
        <dbReference type="ARBA" id="ARBA00023150"/>
    </source>
</evidence>
<dbReference type="EMBL" id="CADCTQ010000191">
    <property type="protein sequence ID" value="CAA9253774.1"/>
    <property type="molecule type" value="Genomic_DNA"/>
</dbReference>
<dbReference type="SMART" id="SM00729">
    <property type="entry name" value="Elp3"/>
    <property type="match status" value="1"/>
</dbReference>
<dbReference type="GO" id="GO:0061798">
    <property type="term" value="F:GTP 3',8'-cyclase activity"/>
    <property type="evidence" value="ECO:0007669"/>
    <property type="project" value="UniProtKB-UniRule"/>
</dbReference>
<dbReference type="PROSITE" id="PS01305">
    <property type="entry name" value="MOAA_NIFB_PQQE"/>
    <property type="match status" value="1"/>
</dbReference>
<feature type="region of interest" description="Disordered" evidence="13">
    <location>
        <begin position="315"/>
        <end position="335"/>
    </location>
</feature>
<dbReference type="NCBIfam" id="TIGR02666">
    <property type="entry name" value="moaA"/>
    <property type="match status" value="1"/>
</dbReference>
<dbReference type="InterPro" id="IPR040064">
    <property type="entry name" value="MoaA-like"/>
</dbReference>
<comment type="function">
    <text evidence="12">Catalyzes the cyclization of GTP to (8S)-3',8-cyclo-7,8-dihydroguanosine 5'-triphosphate.</text>
</comment>
<comment type="pathway">
    <text evidence="12">Cofactor biosynthesis; molybdopterin biosynthesis.</text>
</comment>
<dbReference type="PANTHER" id="PTHR22960:SF0">
    <property type="entry name" value="MOLYBDENUM COFACTOR BIOSYNTHESIS PROTEIN 1"/>
    <property type="match status" value="1"/>
</dbReference>
<dbReference type="InterPro" id="IPR000385">
    <property type="entry name" value="MoaA_NifB_PqqE_Fe-S-bd_CS"/>
</dbReference>
<keyword evidence="9 12" id="KW-0501">Molybdenum cofactor biosynthesis</keyword>
<feature type="binding site" evidence="12">
    <location>
        <begin position="264"/>
        <end position="266"/>
    </location>
    <ligand>
        <name>GTP</name>
        <dbReference type="ChEBI" id="CHEBI:37565"/>
    </ligand>
</feature>
<keyword evidence="10 12" id="KW-0456">Lyase</keyword>
<comment type="catalytic activity">
    <reaction evidence="11 12">
        <text>GTP + AH2 + S-adenosyl-L-methionine = (8S)-3',8-cyclo-7,8-dihydroguanosine 5'-triphosphate + 5'-deoxyadenosine + L-methionine + A + H(+)</text>
        <dbReference type="Rhea" id="RHEA:49576"/>
        <dbReference type="ChEBI" id="CHEBI:13193"/>
        <dbReference type="ChEBI" id="CHEBI:15378"/>
        <dbReference type="ChEBI" id="CHEBI:17319"/>
        <dbReference type="ChEBI" id="CHEBI:17499"/>
        <dbReference type="ChEBI" id="CHEBI:37565"/>
        <dbReference type="ChEBI" id="CHEBI:57844"/>
        <dbReference type="ChEBI" id="CHEBI:59789"/>
        <dbReference type="ChEBI" id="CHEBI:131766"/>
        <dbReference type="EC" id="4.1.99.22"/>
    </reaction>
</comment>
<keyword evidence="8 12" id="KW-0342">GTP-binding</keyword>
<evidence type="ECO:0000256" key="3">
    <source>
        <dbReference type="ARBA" id="ARBA00022691"/>
    </source>
</evidence>
<dbReference type="InterPro" id="IPR058240">
    <property type="entry name" value="rSAM_sf"/>
</dbReference>
<dbReference type="PROSITE" id="PS51918">
    <property type="entry name" value="RADICAL_SAM"/>
    <property type="match status" value="1"/>
</dbReference>
<evidence type="ECO:0000256" key="4">
    <source>
        <dbReference type="ARBA" id="ARBA00022723"/>
    </source>
</evidence>
<dbReference type="InterPro" id="IPR013483">
    <property type="entry name" value="MoaA"/>
</dbReference>
<dbReference type="EC" id="4.1.99.22" evidence="1 12"/>
<reference evidence="15" key="1">
    <citation type="submission" date="2020-02" db="EMBL/GenBank/DDBJ databases">
        <authorList>
            <person name="Meier V. D."/>
        </authorList>
    </citation>
    <scope>NUCLEOTIDE SEQUENCE</scope>
    <source>
        <strain evidence="15">AVDCRST_MAG56</strain>
    </source>
</reference>
<dbReference type="GO" id="GO:1904047">
    <property type="term" value="F:S-adenosyl-L-methionine binding"/>
    <property type="evidence" value="ECO:0007669"/>
    <property type="project" value="UniProtKB-UniRule"/>
</dbReference>
<evidence type="ECO:0000259" key="14">
    <source>
        <dbReference type="PROSITE" id="PS51918"/>
    </source>
</evidence>
<dbReference type="SUPFAM" id="SSF102114">
    <property type="entry name" value="Radical SAM enzymes"/>
    <property type="match status" value="1"/>
</dbReference>
<feature type="binding site" evidence="12">
    <location>
        <position position="33"/>
    </location>
    <ligand>
        <name>S-adenosyl-L-methionine</name>
        <dbReference type="ChEBI" id="CHEBI:59789"/>
    </ligand>
</feature>
<feature type="binding site" evidence="12">
    <location>
        <position position="27"/>
    </location>
    <ligand>
        <name>[4Fe-4S] cluster</name>
        <dbReference type="ChEBI" id="CHEBI:49883"/>
        <label>1</label>
        <note>4Fe-4S-S-AdoMet</note>
    </ligand>
</feature>
<dbReference type="PANTHER" id="PTHR22960">
    <property type="entry name" value="MOLYBDOPTERIN COFACTOR SYNTHESIS PROTEIN A"/>
    <property type="match status" value="1"/>
</dbReference>
<evidence type="ECO:0000256" key="12">
    <source>
        <dbReference type="HAMAP-Rule" id="MF_01225"/>
    </source>
</evidence>
<evidence type="ECO:0000256" key="7">
    <source>
        <dbReference type="ARBA" id="ARBA00023014"/>
    </source>
</evidence>
<dbReference type="InterPro" id="IPR050105">
    <property type="entry name" value="MoCo_biosynth_MoaA/MoaC"/>
</dbReference>
<dbReference type="SFLD" id="SFLDG01067">
    <property type="entry name" value="SPASM/twitch_domain_containing"/>
    <property type="match status" value="1"/>
</dbReference>
<feature type="binding site" evidence="12">
    <location>
        <position position="70"/>
    </location>
    <ligand>
        <name>GTP</name>
        <dbReference type="ChEBI" id="CHEBI:37565"/>
    </ligand>
</feature>
<keyword evidence="5 12" id="KW-0547">Nucleotide-binding</keyword>
<evidence type="ECO:0000256" key="11">
    <source>
        <dbReference type="ARBA" id="ARBA00048697"/>
    </source>
</evidence>
<feature type="binding site" evidence="12">
    <location>
        <position position="262"/>
    </location>
    <ligand>
        <name>[4Fe-4S] cluster</name>
        <dbReference type="ChEBI" id="CHEBI:49883"/>
        <label>2</label>
        <note>4Fe-4S-substrate</note>
    </ligand>
</feature>
<feature type="binding site" evidence="12">
    <location>
        <position position="31"/>
    </location>
    <ligand>
        <name>[4Fe-4S] cluster</name>
        <dbReference type="ChEBI" id="CHEBI:49883"/>
        <label>1</label>
        <note>4Fe-4S-S-AdoMet</note>
    </ligand>
</feature>
<protein>
    <recommendedName>
        <fullName evidence="1 12">GTP 3',8-cyclase</fullName>
        <ecNumber evidence="1 12">4.1.99.22</ecNumber>
    </recommendedName>
    <alternativeName>
        <fullName evidence="12">Molybdenum cofactor biosynthesis protein A</fullName>
    </alternativeName>
</protein>
<dbReference type="CDD" id="cd01335">
    <property type="entry name" value="Radical_SAM"/>
    <property type="match status" value="1"/>
</dbReference>
<dbReference type="CDD" id="cd21117">
    <property type="entry name" value="Twitch_MoaA"/>
    <property type="match status" value="1"/>
</dbReference>
<keyword evidence="2 12" id="KW-0004">4Fe-4S</keyword>
<sequence>MTTSNPPLLDNHGRPVNYLRLAVTDRCNLRCFYCMPEEGIKYLPKKALLTYEEMERMVRVLAAMGVNKVRITGGEPFVRNGLLYFLGRLGQIPGIDALHLTTNGVLTAPHVTELKVIGVRSVNLSLDTLDRDRFRHITRRDELPKVLDTLFGLLANGIEVKLNVVVMEGKNTGDILPMAELTRQYPVSVRFIEEMPFNGEGNRFAGFTWNYRRILEELKAHYPALYKLADEPNATAYEYGIPGHAGRLGIIAAFSRSFCGTCNRIRITAQGLLKTCLYDDGGLDLRKLLRTGATDEQLTLAFRAAFSRRAKDGFEAEARRSSHQPASESMSTIGG</sequence>
<keyword evidence="4 12" id="KW-0479">Metal-binding</keyword>
<keyword evidence="3 12" id="KW-0949">S-adenosyl-L-methionine</keyword>
<evidence type="ECO:0000256" key="13">
    <source>
        <dbReference type="SAM" id="MobiDB-lite"/>
    </source>
</evidence>
<evidence type="ECO:0000256" key="6">
    <source>
        <dbReference type="ARBA" id="ARBA00023004"/>
    </source>
</evidence>
<dbReference type="Pfam" id="PF04055">
    <property type="entry name" value="Radical_SAM"/>
    <property type="match status" value="1"/>
</dbReference>
<dbReference type="GO" id="GO:0051539">
    <property type="term" value="F:4 iron, 4 sulfur cluster binding"/>
    <property type="evidence" value="ECO:0007669"/>
    <property type="project" value="UniProtKB-UniRule"/>
</dbReference>
<dbReference type="InterPro" id="IPR007197">
    <property type="entry name" value="rSAM"/>
</dbReference>
<keyword evidence="7 12" id="KW-0411">Iron-sulfur</keyword>
<dbReference type="SFLD" id="SFLDG01383">
    <property type="entry name" value="cyclic_pyranopterin_phosphate"/>
    <property type="match status" value="1"/>
</dbReference>
<dbReference type="Pfam" id="PF06463">
    <property type="entry name" value="Mob_synth_C"/>
    <property type="match status" value="1"/>
</dbReference>
<evidence type="ECO:0000256" key="5">
    <source>
        <dbReference type="ARBA" id="ARBA00022741"/>
    </source>
</evidence>
<feature type="binding site" evidence="12">
    <location>
        <position position="259"/>
    </location>
    <ligand>
        <name>[4Fe-4S] cluster</name>
        <dbReference type="ChEBI" id="CHEBI:49883"/>
        <label>2</label>
        <note>4Fe-4S-substrate</note>
    </ligand>
</feature>
<feature type="binding site" evidence="12">
    <location>
        <position position="161"/>
    </location>
    <ligand>
        <name>GTP</name>
        <dbReference type="ChEBI" id="CHEBI:37565"/>
    </ligand>
</feature>
<evidence type="ECO:0000256" key="10">
    <source>
        <dbReference type="ARBA" id="ARBA00023239"/>
    </source>
</evidence>
<comment type="cofactor">
    <cofactor evidence="12">
        <name>[4Fe-4S] cluster</name>
        <dbReference type="ChEBI" id="CHEBI:49883"/>
    </cofactor>
    <text evidence="12">Binds 2 [4Fe-4S] clusters. Binds 1 [4Fe-4S] cluster coordinated with 3 cysteines and an exchangeable S-adenosyl-L-methionine and 1 [4Fe-4S] cluster coordinated with 3 cysteines and the GTP-derived substrate.</text>
</comment>
<feature type="binding site" evidence="12">
    <location>
        <position position="195"/>
    </location>
    <ligand>
        <name>S-adenosyl-L-methionine</name>
        <dbReference type="ChEBI" id="CHEBI:59789"/>
    </ligand>
</feature>